<protein>
    <recommendedName>
        <fullName evidence="3">PiggyBac transposable element-derived protein domain-containing protein</fullName>
    </recommendedName>
</protein>
<keyword evidence="2" id="KW-1185">Reference proteome</keyword>
<gene>
    <name evidence="1" type="ORF">PHPALM_14009</name>
</gene>
<reference evidence="1 2" key="1">
    <citation type="journal article" date="2017" name="Genome Biol. Evol.">
        <title>Phytophthora megakarya and P. palmivora, closely related causal agents of cacao black pod rot, underwent increases in genome sizes and gene numbers by different mechanisms.</title>
        <authorList>
            <person name="Ali S.S."/>
            <person name="Shao J."/>
            <person name="Lary D.J."/>
            <person name="Kronmiller B."/>
            <person name="Shen D."/>
            <person name="Strem M.D."/>
            <person name="Amoako-Attah I."/>
            <person name="Akrofi A.Y."/>
            <person name="Begoude B.A."/>
            <person name="Ten Hoopen G.M."/>
            <person name="Coulibaly K."/>
            <person name="Kebe B.I."/>
            <person name="Melnick R.L."/>
            <person name="Guiltinan M.J."/>
            <person name="Tyler B.M."/>
            <person name="Meinhardt L.W."/>
            <person name="Bailey B.A."/>
        </authorList>
    </citation>
    <scope>NUCLEOTIDE SEQUENCE [LARGE SCALE GENOMIC DNA]</scope>
    <source>
        <strain evidence="2">sbr112.9</strain>
    </source>
</reference>
<evidence type="ECO:0000313" key="2">
    <source>
        <dbReference type="Proteomes" id="UP000237271"/>
    </source>
</evidence>
<organism evidence="1 2">
    <name type="scientific">Phytophthora palmivora</name>
    <dbReference type="NCBI Taxonomy" id="4796"/>
    <lineage>
        <taxon>Eukaryota</taxon>
        <taxon>Sar</taxon>
        <taxon>Stramenopiles</taxon>
        <taxon>Oomycota</taxon>
        <taxon>Peronosporomycetes</taxon>
        <taxon>Peronosporales</taxon>
        <taxon>Peronosporaceae</taxon>
        <taxon>Phytophthora</taxon>
    </lineage>
</organism>
<comment type="caution">
    <text evidence="1">The sequence shown here is derived from an EMBL/GenBank/DDBJ whole genome shotgun (WGS) entry which is preliminary data.</text>
</comment>
<evidence type="ECO:0000313" key="1">
    <source>
        <dbReference type="EMBL" id="POM69680.1"/>
    </source>
</evidence>
<proteinExistence type="predicted"/>
<dbReference type="Proteomes" id="UP000237271">
    <property type="component" value="Unassembled WGS sequence"/>
</dbReference>
<dbReference type="OrthoDB" id="123591at2759"/>
<dbReference type="AlphaFoldDB" id="A0A2P4XVV3"/>
<dbReference type="EMBL" id="NCKW01007830">
    <property type="protein sequence ID" value="POM69680.1"/>
    <property type="molecule type" value="Genomic_DNA"/>
</dbReference>
<accession>A0A2P4XVV3</accession>
<dbReference type="PANTHER" id="PTHR46599">
    <property type="entry name" value="PIGGYBAC TRANSPOSABLE ELEMENT-DERIVED PROTEIN 4"/>
    <property type="match status" value="1"/>
</dbReference>
<evidence type="ECO:0008006" key="3">
    <source>
        <dbReference type="Google" id="ProtNLM"/>
    </source>
</evidence>
<name>A0A2P4XVV3_9STRA</name>
<dbReference type="PANTHER" id="PTHR46599:SF3">
    <property type="entry name" value="PIGGYBAC TRANSPOSABLE ELEMENT-DERIVED PROTEIN 4"/>
    <property type="match status" value="1"/>
</dbReference>
<sequence length="168" mass="19202">MACIWWDRKPVYYLCMGDVAKPSMTERKLKRVGAPQVLCPSAVNDYQDWIGDVDRHDQIRLYLLLGVLDVVLVNAYLSQKEGAKIKQSVPMKRSEWFATPPPSGQGRKRASARLIHAVQQSEDWVTVSNVQKRRQLSCKLCALLRTEKKKSYATTYYCERCSGDSVKC</sequence>